<dbReference type="PANTHER" id="PTHR43420">
    <property type="entry name" value="ACETYLTRANSFERASE"/>
    <property type="match status" value="1"/>
</dbReference>
<dbReference type="InterPro" id="IPR000182">
    <property type="entry name" value="GNAT_dom"/>
</dbReference>
<dbReference type="GO" id="GO:0016747">
    <property type="term" value="F:acyltransferase activity, transferring groups other than amino-acyl groups"/>
    <property type="evidence" value="ECO:0007669"/>
    <property type="project" value="InterPro"/>
</dbReference>
<dbReference type="OrthoDB" id="9803233at2"/>
<evidence type="ECO:0000313" key="4">
    <source>
        <dbReference type="EMBL" id="TQE91292.1"/>
    </source>
</evidence>
<gene>
    <name evidence="4" type="ORF">FKZ59_05930</name>
</gene>
<evidence type="ECO:0000256" key="1">
    <source>
        <dbReference type="ARBA" id="ARBA00022679"/>
    </source>
</evidence>
<accession>A0A540V3G4</accession>
<dbReference type="CDD" id="cd04301">
    <property type="entry name" value="NAT_SF"/>
    <property type="match status" value="1"/>
</dbReference>
<dbReference type="AlphaFoldDB" id="A0A540V3G4"/>
<protein>
    <submittedName>
        <fullName evidence="4">GNAT family N-acetyltransferase</fullName>
    </submittedName>
</protein>
<reference evidence="4 5" key="1">
    <citation type="submission" date="2019-06" db="EMBL/GenBank/DDBJ databases">
        <title>Genome sequence of Ureibacillus terrenus.</title>
        <authorList>
            <person name="Maclea K.S."/>
            <person name="Simoes M."/>
        </authorList>
    </citation>
    <scope>NUCLEOTIDE SEQUENCE [LARGE SCALE GENOMIC DNA]</scope>
    <source>
        <strain evidence="4 5">ATCC BAA-384</strain>
    </source>
</reference>
<keyword evidence="5" id="KW-1185">Reference proteome</keyword>
<evidence type="ECO:0000256" key="2">
    <source>
        <dbReference type="ARBA" id="ARBA00023315"/>
    </source>
</evidence>
<dbReference type="InterPro" id="IPR016181">
    <property type="entry name" value="Acyl_CoA_acyltransferase"/>
</dbReference>
<keyword evidence="2" id="KW-0012">Acyltransferase</keyword>
<sequence>MTDVLIDRLKEEDKERYVEVLVESYAQYEKHYPSKEAWQDYISDIRNSVNHPHSAEIFVAKKGEDILGGLQLFIGSGNAYNRPELEIDSTIVRLLGIHPKARGLGIAKKLLDKSVEFARARGDEYLYLHSTDMMEAAIKLYIRFGFVRDERKDFQKNNFLVKAFRYKL</sequence>
<dbReference type="Gene3D" id="3.40.630.30">
    <property type="match status" value="1"/>
</dbReference>
<evidence type="ECO:0000259" key="3">
    <source>
        <dbReference type="PROSITE" id="PS51186"/>
    </source>
</evidence>
<dbReference type="PROSITE" id="PS51186">
    <property type="entry name" value="GNAT"/>
    <property type="match status" value="1"/>
</dbReference>
<dbReference type="Proteomes" id="UP000315753">
    <property type="component" value="Unassembled WGS sequence"/>
</dbReference>
<dbReference type="SUPFAM" id="SSF55729">
    <property type="entry name" value="Acyl-CoA N-acyltransferases (Nat)"/>
    <property type="match status" value="1"/>
</dbReference>
<proteinExistence type="predicted"/>
<name>A0A540V3G4_9BACL</name>
<evidence type="ECO:0000313" key="5">
    <source>
        <dbReference type="Proteomes" id="UP000315753"/>
    </source>
</evidence>
<feature type="domain" description="N-acetyltransferase" evidence="3">
    <location>
        <begin position="4"/>
        <end position="168"/>
    </location>
</feature>
<dbReference type="EMBL" id="VIGD01000006">
    <property type="protein sequence ID" value="TQE91292.1"/>
    <property type="molecule type" value="Genomic_DNA"/>
</dbReference>
<comment type="caution">
    <text evidence="4">The sequence shown here is derived from an EMBL/GenBank/DDBJ whole genome shotgun (WGS) entry which is preliminary data.</text>
</comment>
<keyword evidence="1 4" id="KW-0808">Transferase</keyword>
<organism evidence="4 5">
    <name type="scientific">Ureibacillus terrenus</name>
    <dbReference type="NCBI Taxonomy" id="118246"/>
    <lineage>
        <taxon>Bacteria</taxon>
        <taxon>Bacillati</taxon>
        <taxon>Bacillota</taxon>
        <taxon>Bacilli</taxon>
        <taxon>Bacillales</taxon>
        <taxon>Caryophanaceae</taxon>
        <taxon>Ureibacillus</taxon>
    </lineage>
</organism>
<dbReference type="InterPro" id="IPR050680">
    <property type="entry name" value="YpeA/RimI_acetyltransf"/>
</dbReference>
<dbReference type="Pfam" id="PF00583">
    <property type="entry name" value="Acetyltransf_1"/>
    <property type="match status" value="1"/>
</dbReference>